<comment type="caution">
    <text evidence="1">The sequence shown here is derived from an EMBL/GenBank/DDBJ whole genome shotgun (WGS) entry which is preliminary data.</text>
</comment>
<evidence type="ECO:0008006" key="3">
    <source>
        <dbReference type="Google" id="ProtNLM"/>
    </source>
</evidence>
<reference evidence="1 2" key="1">
    <citation type="journal article" date="2016" name="Nat. Commun.">
        <title>Thousands of microbial genomes shed light on interconnected biogeochemical processes in an aquifer system.</title>
        <authorList>
            <person name="Anantharaman K."/>
            <person name="Brown C.T."/>
            <person name="Hug L.A."/>
            <person name="Sharon I."/>
            <person name="Castelle C.J."/>
            <person name="Probst A.J."/>
            <person name="Thomas B.C."/>
            <person name="Singh A."/>
            <person name="Wilkins M.J."/>
            <person name="Karaoz U."/>
            <person name="Brodie E.L."/>
            <person name="Williams K.H."/>
            <person name="Hubbard S.S."/>
            <person name="Banfield J.F."/>
        </authorList>
    </citation>
    <scope>NUCLEOTIDE SEQUENCE [LARGE SCALE GENOMIC DNA]</scope>
</reference>
<evidence type="ECO:0000313" key="2">
    <source>
        <dbReference type="Proteomes" id="UP000177602"/>
    </source>
</evidence>
<proteinExistence type="predicted"/>
<dbReference type="EMBL" id="MFTN01000006">
    <property type="protein sequence ID" value="OGI63365.1"/>
    <property type="molecule type" value="Genomic_DNA"/>
</dbReference>
<sequence>MITISQVVKDIINHSPFLSEVLYEDMANISGIARQIQPQIEKKLLEEVSEESIAMALRRIKRRLKAPVSDEEILKDTKNISVRSNLIEFVFSNSPDIIKIHQEILKITEKKKDSFFNISIGHLESTIIVSNELEKDIDKILKGQANIMKIKDLSSITMKFSDKLTLATPGVYYVVLKALAWNGISAIEVASIGWEFNMLFKDDTVDRAFSVIKSLTL</sequence>
<protein>
    <recommendedName>
        <fullName evidence="3">Aspartate kinase</fullName>
    </recommendedName>
</protein>
<name>A0A1F6V152_9BACT</name>
<evidence type="ECO:0000313" key="1">
    <source>
        <dbReference type="EMBL" id="OGI63365.1"/>
    </source>
</evidence>
<organism evidence="1 2">
    <name type="scientific">Candidatus Nomurabacteria bacterium RIFCSPHIGHO2_01_FULL_40_12</name>
    <dbReference type="NCBI Taxonomy" id="1801737"/>
    <lineage>
        <taxon>Bacteria</taxon>
        <taxon>Candidatus Nomuraibacteriota</taxon>
    </lineage>
</organism>
<accession>A0A1F6V152</accession>
<dbReference type="Proteomes" id="UP000177602">
    <property type="component" value="Unassembled WGS sequence"/>
</dbReference>
<gene>
    <name evidence="1" type="ORF">A2818_01505</name>
</gene>
<dbReference type="AlphaFoldDB" id="A0A1F6V152"/>
<dbReference type="STRING" id="1801737.A2818_01505"/>